<organism evidence="2 3">
    <name type="scientific">Streptomyces glaucosporus</name>
    <dbReference type="NCBI Taxonomy" id="284044"/>
    <lineage>
        <taxon>Bacteria</taxon>
        <taxon>Bacillati</taxon>
        <taxon>Actinomycetota</taxon>
        <taxon>Actinomycetes</taxon>
        <taxon>Kitasatosporales</taxon>
        <taxon>Streptomycetaceae</taxon>
        <taxon>Streptomyces</taxon>
    </lineage>
</organism>
<name>A0ABP5V094_9ACTN</name>
<comment type="caution">
    <text evidence="2">The sequence shown here is derived from an EMBL/GenBank/DDBJ whole genome shotgun (WGS) entry which is preliminary data.</text>
</comment>
<gene>
    <name evidence="2" type="ORF">GCM10010420_14070</name>
</gene>
<protein>
    <submittedName>
        <fullName evidence="2">Uncharacterized protein</fullName>
    </submittedName>
</protein>
<evidence type="ECO:0000256" key="1">
    <source>
        <dbReference type="SAM" id="MobiDB-lite"/>
    </source>
</evidence>
<feature type="region of interest" description="Disordered" evidence="1">
    <location>
        <begin position="119"/>
        <end position="151"/>
    </location>
</feature>
<reference evidence="3" key="1">
    <citation type="journal article" date="2019" name="Int. J. Syst. Evol. Microbiol.">
        <title>The Global Catalogue of Microorganisms (GCM) 10K type strain sequencing project: providing services to taxonomists for standard genome sequencing and annotation.</title>
        <authorList>
            <consortium name="The Broad Institute Genomics Platform"/>
            <consortium name="The Broad Institute Genome Sequencing Center for Infectious Disease"/>
            <person name="Wu L."/>
            <person name="Ma J."/>
        </authorList>
    </citation>
    <scope>NUCLEOTIDE SEQUENCE [LARGE SCALE GENOMIC DNA]</scope>
    <source>
        <strain evidence="3">JCM 6921</strain>
    </source>
</reference>
<dbReference type="EMBL" id="BAAATJ010000004">
    <property type="protein sequence ID" value="GAA2391205.1"/>
    <property type="molecule type" value="Genomic_DNA"/>
</dbReference>
<keyword evidence="3" id="KW-1185">Reference proteome</keyword>
<dbReference type="RefSeq" id="WP_344629989.1">
    <property type="nucleotide sequence ID" value="NZ_BAAATJ010000004.1"/>
</dbReference>
<evidence type="ECO:0000313" key="3">
    <source>
        <dbReference type="Proteomes" id="UP001500058"/>
    </source>
</evidence>
<evidence type="ECO:0000313" key="2">
    <source>
        <dbReference type="EMBL" id="GAA2391205.1"/>
    </source>
</evidence>
<proteinExistence type="predicted"/>
<dbReference type="Proteomes" id="UP001500058">
    <property type="component" value="Unassembled WGS sequence"/>
</dbReference>
<sequence length="151" mass="16024">MGMYRVEARRVTGGWQLHVRGAEMEPVWTKGLHGALDVARKAISQATGEPADAVSVAMNFDLGPELSAAVRSAVQATVDARKAQMRAAARLRETARRLREAGLTGRDVAQVLGVSPQRVSQLLGRPAGGDAAARHPATDDAPPPRRRSAGE</sequence>
<accession>A0ABP5V094</accession>